<dbReference type="EMBL" id="CP029347">
    <property type="protein sequence ID" value="AWL10685.1"/>
    <property type="molecule type" value="Genomic_DNA"/>
</dbReference>
<dbReference type="OrthoDB" id="8558195at2"/>
<keyword evidence="2" id="KW-1133">Transmembrane helix</keyword>
<gene>
    <name evidence="4" type="ORF">HMF8227_00177</name>
</gene>
<dbReference type="KEGG" id="salh:HMF8227_00177"/>
<dbReference type="GO" id="GO:0042834">
    <property type="term" value="F:peptidoglycan binding"/>
    <property type="evidence" value="ECO:0007669"/>
    <property type="project" value="InterPro"/>
</dbReference>
<accession>A0A2S2DZ50</accession>
<dbReference type="RefSeq" id="WP_109338381.1">
    <property type="nucleotide sequence ID" value="NZ_CP029347.1"/>
</dbReference>
<dbReference type="Pfam" id="PF05036">
    <property type="entry name" value="SPOR"/>
    <property type="match status" value="1"/>
</dbReference>
<evidence type="ECO:0000256" key="1">
    <source>
        <dbReference type="SAM" id="MobiDB-lite"/>
    </source>
</evidence>
<dbReference type="SUPFAM" id="SSF110997">
    <property type="entry name" value="Sporulation related repeat"/>
    <property type="match status" value="1"/>
</dbReference>
<evidence type="ECO:0000313" key="5">
    <source>
        <dbReference type="Proteomes" id="UP000245728"/>
    </source>
</evidence>
<dbReference type="Gene3D" id="3.30.70.1070">
    <property type="entry name" value="Sporulation related repeat"/>
    <property type="match status" value="1"/>
</dbReference>
<keyword evidence="2" id="KW-0472">Membrane</keyword>
<dbReference type="Proteomes" id="UP000245728">
    <property type="component" value="Chromosome"/>
</dbReference>
<evidence type="ECO:0000256" key="2">
    <source>
        <dbReference type="SAM" id="Phobius"/>
    </source>
</evidence>
<keyword evidence="5" id="KW-1185">Reference proteome</keyword>
<dbReference type="PANTHER" id="PTHR38687">
    <property type="entry name" value="CELL DIVISION PROTEIN DEDD-RELATED"/>
    <property type="match status" value="1"/>
</dbReference>
<proteinExistence type="predicted"/>
<reference evidence="4 5" key="1">
    <citation type="submission" date="2018-05" db="EMBL/GenBank/DDBJ databases">
        <title>Salinimonas sp. HMF8227 Genome sequencing and assembly.</title>
        <authorList>
            <person name="Kang H."/>
            <person name="Kang J."/>
            <person name="Cha I."/>
            <person name="Kim H."/>
            <person name="Joh K."/>
        </authorList>
    </citation>
    <scope>NUCLEOTIDE SEQUENCE [LARGE SCALE GENOMIC DNA]</scope>
    <source>
        <strain evidence="4 5">HMF8227</strain>
    </source>
</reference>
<name>A0A2S2DZ50_9ALTE</name>
<organism evidence="4 5">
    <name type="scientific">Saliniradius amylolyticus</name>
    <dbReference type="NCBI Taxonomy" id="2183582"/>
    <lineage>
        <taxon>Bacteria</taxon>
        <taxon>Pseudomonadati</taxon>
        <taxon>Pseudomonadota</taxon>
        <taxon>Gammaproteobacteria</taxon>
        <taxon>Alteromonadales</taxon>
        <taxon>Alteromonadaceae</taxon>
        <taxon>Saliniradius</taxon>
    </lineage>
</organism>
<dbReference type="InterPro" id="IPR007730">
    <property type="entry name" value="SPOR-like_dom"/>
</dbReference>
<dbReference type="InterPro" id="IPR036680">
    <property type="entry name" value="SPOR-like_sf"/>
</dbReference>
<dbReference type="PANTHER" id="PTHR38687:SF2">
    <property type="entry name" value="CELL DIVISION PROTEIN FTSN"/>
    <property type="match status" value="1"/>
</dbReference>
<protein>
    <recommendedName>
        <fullName evidence="3">SPOR domain-containing protein</fullName>
    </recommendedName>
</protein>
<keyword evidence="2" id="KW-0812">Transmembrane</keyword>
<evidence type="ECO:0000259" key="3">
    <source>
        <dbReference type="PROSITE" id="PS51724"/>
    </source>
</evidence>
<feature type="transmembrane region" description="Helical" evidence="2">
    <location>
        <begin position="24"/>
        <end position="44"/>
    </location>
</feature>
<dbReference type="InterPro" id="IPR052521">
    <property type="entry name" value="Cell_div_SPOR-domain"/>
</dbReference>
<sequence length="177" mass="20444">MAHKDYVSRGKAKQSPPPKPPVPWMRIIITLALIIGFATFLWFIKDNAPEPAPGSTQSTDRRQQPEPLPEPPEEEWEFIETLPNRTVEVETPEIETSDVPWLMQCASFKQRPQAEEMRAKIAFAGLEAQIRATNGSNGLWYRVILGPYESKRNAERDRHRLQDVNINTCQIWHWNLD</sequence>
<dbReference type="AlphaFoldDB" id="A0A2S2DZ50"/>
<dbReference type="PROSITE" id="PS51724">
    <property type="entry name" value="SPOR"/>
    <property type="match status" value="1"/>
</dbReference>
<feature type="domain" description="SPOR" evidence="3">
    <location>
        <begin position="95"/>
        <end position="175"/>
    </location>
</feature>
<feature type="region of interest" description="Disordered" evidence="1">
    <location>
        <begin position="50"/>
        <end position="74"/>
    </location>
</feature>
<evidence type="ECO:0000313" key="4">
    <source>
        <dbReference type="EMBL" id="AWL10685.1"/>
    </source>
</evidence>